<feature type="compositionally biased region" description="Basic and acidic residues" evidence="1">
    <location>
        <begin position="267"/>
        <end position="281"/>
    </location>
</feature>
<feature type="chain" id="PRO_5041321070" evidence="2">
    <location>
        <begin position="22"/>
        <end position="435"/>
    </location>
</feature>
<dbReference type="Proteomes" id="UP001238179">
    <property type="component" value="Chromosome"/>
</dbReference>
<evidence type="ECO:0000256" key="2">
    <source>
        <dbReference type="SAM" id="SignalP"/>
    </source>
</evidence>
<feature type="compositionally biased region" description="Basic and acidic residues" evidence="1">
    <location>
        <begin position="289"/>
        <end position="335"/>
    </location>
</feature>
<keyword evidence="4" id="KW-1185">Reference proteome</keyword>
<organism evidence="3 4">
    <name type="scientific">Mesoterricola silvestris</name>
    <dbReference type="NCBI Taxonomy" id="2927979"/>
    <lineage>
        <taxon>Bacteria</taxon>
        <taxon>Pseudomonadati</taxon>
        <taxon>Acidobacteriota</taxon>
        <taxon>Holophagae</taxon>
        <taxon>Holophagales</taxon>
        <taxon>Holophagaceae</taxon>
        <taxon>Mesoterricola</taxon>
    </lineage>
</organism>
<evidence type="ECO:0000256" key="1">
    <source>
        <dbReference type="SAM" id="MobiDB-lite"/>
    </source>
</evidence>
<evidence type="ECO:0000313" key="4">
    <source>
        <dbReference type="Proteomes" id="UP001238179"/>
    </source>
</evidence>
<feature type="signal peptide" evidence="2">
    <location>
        <begin position="1"/>
        <end position="21"/>
    </location>
</feature>
<dbReference type="EMBL" id="AP027080">
    <property type="protein sequence ID" value="BDU72967.1"/>
    <property type="molecule type" value="Genomic_DNA"/>
</dbReference>
<sequence>MPVFPLRILLALALCAGHLMAMDPPPCGSSASSPALDPAGGARRALDRYRTPLYAQLADSPHCREAIRALAEPLQSLEAAWKRMAANYDLQIKYLERLAILPEGDPARARLVSLLEQTEAALATQTRMECTVHIGLVQSESLALAQRALAAVTSRPGSGRDAAAPMAKIAAEARLFSLGLGDGWDRCVATAPWTLWRRALGPFTPDPLGELLKGWEPLPGVGLPCFLARGPGPYRLEKAAAREWAAEALARGLRPTACSPAVAPRASEARNTRAWHEANLERKRRRQETKRQAAREAAEREAEGRRTREAQAALEARRDQDHAEAQRQRTREAREARLARLEAQLEERRRVRAGAREEEEAALMAAADLPPLEPAPVSGAPAPPPRPPTRDELEDERSSPAYVARFCELACTDPEAFAAWQRELLLRATAPLRAR</sequence>
<feature type="compositionally biased region" description="Low complexity" evidence="1">
    <location>
        <begin position="367"/>
        <end position="380"/>
    </location>
</feature>
<dbReference type="RefSeq" id="WP_316411612.1">
    <property type="nucleotide sequence ID" value="NZ_AP027080.1"/>
</dbReference>
<gene>
    <name evidence="3" type="ORF">METEAL_21410</name>
</gene>
<proteinExistence type="predicted"/>
<feature type="region of interest" description="Disordered" evidence="1">
    <location>
        <begin position="257"/>
        <end position="335"/>
    </location>
</feature>
<protein>
    <submittedName>
        <fullName evidence="3">Uncharacterized protein</fullName>
    </submittedName>
</protein>
<accession>A0AA48KA51</accession>
<reference evidence="4" key="1">
    <citation type="journal article" date="2023" name="Int. J. Syst. Evol. Microbiol.">
        <title>Mesoterricola silvestris gen. nov., sp. nov., Mesoterricola sediminis sp. nov., Geothrix oryzae sp. nov., Geothrix edaphica sp. nov., Geothrix rubra sp. nov., and Geothrix limicola sp. nov., six novel members of Acidobacteriota isolated from soils.</title>
        <authorList>
            <person name="Itoh H."/>
            <person name="Sugisawa Y."/>
            <person name="Mise K."/>
            <person name="Xu Z."/>
            <person name="Kuniyasu M."/>
            <person name="Ushijima N."/>
            <person name="Kawano K."/>
            <person name="Kobayashi E."/>
            <person name="Shiratori Y."/>
            <person name="Masuda Y."/>
            <person name="Senoo K."/>
        </authorList>
    </citation>
    <scope>NUCLEOTIDE SEQUENCE [LARGE SCALE GENOMIC DNA]</scope>
    <source>
        <strain evidence="4">W79</strain>
    </source>
</reference>
<dbReference type="AlphaFoldDB" id="A0AA48KA51"/>
<name>A0AA48KA51_9BACT</name>
<keyword evidence="2" id="KW-0732">Signal</keyword>
<dbReference type="KEGG" id="msil:METEAL_21410"/>
<feature type="region of interest" description="Disordered" evidence="1">
    <location>
        <begin position="367"/>
        <end position="397"/>
    </location>
</feature>
<evidence type="ECO:0000313" key="3">
    <source>
        <dbReference type="EMBL" id="BDU72967.1"/>
    </source>
</evidence>